<dbReference type="Pfam" id="PF00583">
    <property type="entry name" value="Acetyltransf_1"/>
    <property type="match status" value="1"/>
</dbReference>
<feature type="domain" description="N-acetyltransferase" evidence="1">
    <location>
        <begin position="1"/>
        <end position="164"/>
    </location>
</feature>
<evidence type="ECO:0000259" key="1">
    <source>
        <dbReference type="PROSITE" id="PS51186"/>
    </source>
</evidence>
<dbReference type="InterPro" id="IPR016181">
    <property type="entry name" value="Acyl_CoA_acyltransferase"/>
</dbReference>
<organism evidence="2 3">
    <name type="scientific">Maribacter ulvicola</name>
    <dbReference type="NCBI Taxonomy" id="228959"/>
    <lineage>
        <taxon>Bacteria</taxon>
        <taxon>Pseudomonadati</taxon>
        <taxon>Bacteroidota</taxon>
        <taxon>Flavobacteriia</taxon>
        <taxon>Flavobacteriales</taxon>
        <taxon>Flavobacteriaceae</taxon>
        <taxon>Maribacter</taxon>
    </lineage>
</organism>
<keyword evidence="3" id="KW-1185">Reference proteome</keyword>
<dbReference type="PROSITE" id="PS51186">
    <property type="entry name" value="GNAT"/>
    <property type="match status" value="1"/>
</dbReference>
<dbReference type="SUPFAM" id="SSF55729">
    <property type="entry name" value="Acyl-CoA N-acyltransferases (Nat)"/>
    <property type="match status" value="1"/>
</dbReference>
<dbReference type="RefSeq" id="WP_076547161.1">
    <property type="nucleotide sequence ID" value="NZ_FTMA01000001.1"/>
</dbReference>
<dbReference type="PANTHER" id="PTHR43617">
    <property type="entry name" value="L-AMINO ACID N-ACETYLTRANSFERASE"/>
    <property type="match status" value="1"/>
</dbReference>
<evidence type="ECO:0000313" key="3">
    <source>
        <dbReference type="Proteomes" id="UP000186953"/>
    </source>
</evidence>
<dbReference type="EMBL" id="FTMA01000001">
    <property type="protein sequence ID" value="SIQ18761.1"/>
    <property type="molecule type" value="Genomic_DNA"/>
</dbReference>
<proteinExistence type="predicted"/>
<evidence type="ECO:0000313" key="2">
    <source>
        <dbReference type="EMBL" id="SIQ18761.1"/>
    </source>
</evidence>
<dbReference type="OrthoDB" id="5292888at2"/>
<protein>
    <submittedName>
        <fullName evidence="2">L-amino acid N-acyltransferase YncA</fullName>
    </submittedName>
</protein>
<sequence>MVLREAIVADVKKIAKLHSVSWQQNYRASFSADFLDNLVFDNRLNEWKKRYKNPSQNQYILIAEADGDFLGFMCAYFNHDDQYGTLLDNLHVGLNAQGKGIGTKLMAALAKEVLRRDGTNDFYLWVLDTNAAAISYYERLGGVAKETVESNDIGDKTFLKIRYYWEDASLFLQSLEVKTLHK</sequence>
<reference evidence="3" key="1">
    <citation type="submission" date="2017-01" db="EMBL/GenBank/DDBJ databases">
        <authorList>
            <person name="Varghese N."/>
            <person name="Submissions S."/>
        </authorList>
    </citation>
    <scope>NUCLEOTIDE SEQUENCE [LARGE SCALE GENOMIC DNA]</scope>
    <source>
        <strain evidence="3">DSM 15366</strain>
    </source>
</reference>
<dbReference type="AlphaFoldDB" id="A0A1N6QQ74"/>
<name>A0A1N6QQ74_9FLAO</name>
<dbReference type="STRING" id="228959.SAMN05421797_101981"/>
<dbReference type="Gene3D" id="3.40.630.30">
    <property type="match status" value="1"/>
</dbReference>
<gene>
    <name evidence="2" type="ORF">SAMN05421797_101981</name>
</gene>
<dbReference type="InterPro" id="IPR050276">
    <property type="entry name" value="MshD_Acetyltransferase"/>
</dbReference>
<dbReference type="Proteomes" id="UP000186953">
    <property type="component" value="Unassembled WGS sequence"/>
</dbReference>
<keyword evidence="2" id="KW-0012">Acyltransferase</keyword>
<keyword evidence="2" id="KW-0808">Transferase</keyword>
<accession>A0A1N6QQ74</accession>
<dbReference type="GO" id="GO:0016747">
    <property type="term" value="F:acyltransferase activity, transferring groups other than amino-acyl groups"/>
    <property type="evidence" value="ECO:0007669"/>
    <property type="project" value="InterPro"/>
</dbReference>
<dbReference type="CDD" id="cd04301">
    <property type="entry name" value="NAT_SF"/>
    <property type="match status" value="1"/>
</dbReference>
<dbReference type="InterPro" id="IPR000182">
    <property type="entry name" value="GNAT_dom"/>
</dbReference>